<dbReference type="GeneID" id="79883397"/>
<proteinExistence type="predicted"/>
<evidence type="ECO:0000313" key="3">
    <source>
        <dbReference type="Proteomes" id="UP001163293"/>
    </source>
</evidence>
<dbReference type="EMBL" id="CP101185">
    <property type="protein sequence ID" value="UYV97163.1"/>
    <property type="molecule type" value="Genomic_DNA"/>
</dbReference>
<organism evidence="2 3">
    <name type="scientific">Paenarthrobacter ureafaciens</name>
    <dbReference type="NCBI Taxonomy" id="37931"/>
    <lineage>
        <taxon>Bacteria</taxon>
        <taxon>Bacillati</taxon>
        <taxon>Actinomycetota</taxon>
        <taxon>Actinomycetes</taxon>
        <taxon>Micrococcales</taxon>
        <taxon>Micrococcaceae</taxon>
        <taxon>Paenarthrobacter</taxon>
    </lineage>
</organism>
<dbReference type="Proteomes" id="UP001163293">
    <property type="component" value="Chromosome"/>
</dbReference>
<keyword evidence="1" id="KW-1133">Transmembrane helix</keyword>
<gene>
    <name evidence="2" type="ORF">NL394_19300</name>
</gene>
<sequence>MRHPYRRAGAVIVAGSVVWLAGISPVPRVYTTHDPAERLRLLLRGERGWVTGHHVAAAGTAAVPIGFAALARAMPDAKAKHWVEASAAALLAGAPLFVYSLSRRASDLERFAYRRGSNVPFLGYSWLHIAGLAALGTGLLRSPAERWVGLTASSAAVLFAGILLKAKDIPPFVFYVTEATVGGYLMVWDPEPPAGDPAVG</sequence>
<keyword evidence="3" id="KW-1185">Reference proteome</keyword>
<evidence type="ECO:0000256" key="1">
    <source>
        <dbReference type="SAM" id="Phobius"/>
    </source>
</evidence>
<keyword evidence="1" id="KW-0812">Transmembrane</keyword>
<name>A0AAX3EGT9_PAEUR</name>
<accession>A0AAX3EGT9</accession>
<dbReference type="RefSeq" id="WP_021474070.1">
    <property type="nucleotide sequence ID" value="NZ_BDMH01000013.1"/>
</dbReference>
<dbReference type="AlphaFoldDB" id="A0AAX3EGT9"/>
<keyword evidence="1" id="KW-0472">Membrane</keyword>
<feature type="transmembrane region" description="Helical" evidence="1">
    <location>
        <begin position="121"/>
        <end position="140"/>
    </location>
</feature>
<feature type="transmembrane region" description="Helical" evidence="1">
    <location>
        <begin position="49"/>
        <end position="70"/>
    </location>
</feature>
<evidence type="ECO:0000313" key="2">
    <source>
        <dbReference type="EMBL" id="UYV97163.1"/>
    </source>
</evidence>
<reference evidence="2" key="1">
    <citation type="submission" date="2022-07" db="EMBL/GenBank/DDBJ databases">
        <authorList>
            <person name="Wu T."/>
        </authorList>
    </citation>
    <scope>NUCLEOTIDE SEQUENCE</scope>
    <source>
        <strain evidence="2">SD-1</strain>
    </source>
</reference>
<protein>
    <submittedName>
        <fullName evidence="2">Uncharacterized protein</fullName>
    </submittedName>
</protein>
<feature type="transmembrane region" description="Helical" evidence="1">
    <location>
        <begin position="147"/>
        <end position="164"/>
    </location>
</feature>